<sequence>MAPETLDYELPLNPKDQIGLSAGPCESGILLNSQNESSDRRTRNTTRQSTAAQKSRESHDAADERAEVDREIQALQAEKQHAEAKLKKDLRTRRSALSTKSKGSQTRSVAASSSGRVKTRTIVSNSTPPRSITPDPTSPVASTSTLPPEINQTVLSSEAPYHYSPPTMALADNYFLAPPANEFLSTSYFPQTSGLPCSDFGVYAPPPAPSAFGDYGGSNFDFDYSLLAQFGYVPMDLPPAPAPTFPQAGFTFDSASPAPLDAFTMPGFNTSTLLPSDPPTTVSSPGASWPRLPPVPVSLPTPLDFKPSRKLPHQCDRRDEVPHMAEAYVASVPCGDDVRRMCRLRIIRQQLIADEPRDEVAPQNHPDLDSFPKPAAQELQCEFSDKYRQPKPSRTRQIAVVWVNFPPEDQHSSVTYMGNYSLIKPLNSLLDG</sequence>
<reference evidence="2" key="1">
    <citation type="submission" date="2023-03" db="EMBL/GenBank/DDBJ databases">
        <title>Massive genome expansion in bonnet fungi (Mycena s.s.) driven by repeated elements and novel gene families across ecological guilds.</title>
        <authorList>
            <consortium name="Lawrence Berkeley National Laboratory"/>
            <person name="Harder C.B."/>
            <person name="Miyauchi S."/>
            <person name="Viragh M."/>
            <person name="Kuo A."/>
            <person name="Thoen E."/>
            <person name="Andreopoulos B."/>
            <person name="Lu D."/>
            <person name="Skrede I."/>
            <person name="Drula E."/>
            <person name="Henrissat B."/>
            <person name="Morin E."/>
            <person name="Kohler A."/>
            <person name="Barry K."/>
            <person name="LaButti K."/>
            <person name="Morin E."/>
            <person name="Salamov A."/>
            <person name="Lipzen A."/>
            <person name="Mereny Z."/>
            <person name="Hegedus B."/>
            <person name="Baldrian P."/>
            <person name="Stursova M."/>
            <person name="Weitz H."/>
            <person name="Taylor A."/>
            <person name="Grigoriev I.V."/>
            <person name="Nagy L.G."/>
            <person name="Martin F."/>
            <person name="Kauserud H."/>
        </authorList>
    </citation>
    <scope>NUCLEOTIDE SEQUENCE</scope>
    <source>
        <strain evidence="2">CBHHK182m</strain>
    </source>
</reference>
<gene>
    <name evidence="2" type="ORF">B0H16DRAFT_1777912</name>
</gene>
<dbReference type="EMBL" id="JARKIB010000174">
    <property type="protein sequence ID" value="KAJ7728235.1"/>
    <property type="molecule type" value="Genomic_DNA"/>
</dbReference>
<name>A0AAD7HTV6_9AGAR</name>
<protein>
    <submittedName>
        <fullName evidence="2">Uncharacterized protein</fullName>
    </submittedName>
</protein>
<evidence type="ECO:0000313" key="2">
    <source>
        <dbReference type="EMBL" id="KAJ7728235.1"/>
    </source>
</evidence>
<keyword evidence="3" id="KW-1185">Reference proteome</keyword>
<feature type="region of interest" description="Disordered" evidence="1">
    <location>
        <begin position="1"/>
        <end position="147"/>
    </location>
</feature>
<feature type="compositionally biased region" description="Basic and acidic residues" evidence="1">
    <location>
        <begin position="54"/>
        <end position="89"/>
    </location>
</feature>
<accession>A0AAD7HTV6</accession>
<proteinExistence type="predicted"/>
<comment type="caution">
    <text evidence="2">The sequence shown here is derived from an EMBL/GenBank/DDBJ whole genome shotgun (WGS) entry which is preliminary data.</text>
</comment>
<organism evidence="2 3">
    <name type="scientific">Mycena metata</name>
    <dbReference type="NCBI Taxonomy" id="1033252"/>
    <lineage>
        <taxon>Eukaryota</taxon>
        <taxon>Fungi</taxon>
        <taxon>Dikarya</taxon>
        <taxon>Basidiomycota</taxon>
        <taxon>Agaricomycotina</taxon>
        <taxon>Agaricomycetes</taxon>
        <taxon>Agaricomycetidae</taxon>
        <taxon>Agaricales</taxon>
        <taxon>Marasmiineae</taxon>
        <taxon>Mycenaceae</taxon>
        <taxon>Mycena</taxon>
    </lineage>
</organism>
<dbReference type="Proteomes" id="UP001215598">
    <property type="component" value="Unassembled WGS sequence"/>
</dbReference>
<feature type="compositionally biased region" description="Polar residues" evidence="1">
    <location>
        <begin position="95"/>
        <end position="130"/>
    </location>
</feature>
<dbReference type="AlphaFoldDB" id="A0AAD7HTV6"/>
<evidence type="ECO:0000256" key="1">
    <source>
        <dbReference type="SAM" id="MobiDB-lite"/>
    </source>
</evidence>
<evidence type="ECO:0000313" key="3">
    <source>
        <dbReference type="Proteomes" id="UP001215598"/>
    </source>
</evidence>